<gene>
    <name evidence="1" type="ORF">DAPPUDRAFT_261363</name>
</gene>
<keyword evidence="2" id="KW-1185">Reference proteome</keyword>
<protein>
    <recommendedName>
        <fullName evidence="3">Reverse transcriptase domain-containing protein</fullName>
    </recommendedName>
</protein>
<dbReference type="OrthoDB" id="6380082at2759"/>
<proteinExistence type="predicted"/>
<evidence type="ECO:0000313" key="1">
    <source>
        <dbReference type="EMBL" id="EFX67624.1"/>
    </source>
</evidence>
<evidence type="ECO:0008006" key="3">
    <source>
        <dbReference type="Google" id="ProtNLM"/>
    </source>
</evidence>
<organism evidence="1 2">
    <name type="scientific">Daphnia pulex</name>
    <name type="common">Water flea</name>
    <dbReference type="NCBI Taxonomy" id="6669"/>
    <lineage>
        <taxon>Eukaryota</taxon>
        <taxon>Metazoa</taxon>
        <taxon>Ecdysozoa</taxon>
        <taxon>Arthropoda</taxon>
        <taxon>Crustacea</taxon>
        <taxon>Branchiopoda</taxon>
        <taxon>Diplostraca</taxon>
        <taxon>Cladocera</taxon>
        <taxon>Anomopoda</taxon>
        <taxon>Daphniidae</taxon>
        <taxon>Daphnia</taxon>
    </lineage>
</organism>
<sequence>MYVDDYLGSARSVDEGMKEASLIRKTLADADLHFQDWISDSEEFVRVIQGEKK</sequence>
<dbReference type="Proteomes" id="UP000000305">
    <property type="component" value="Unassembled WGS sequence"/>
</dbReference>
<dbReference type="EMBL" id="GL732673">
    <property type="protein sequence ID" value="EFX67624.1"/>
    <property type="molecule type" value="Genomic_DNA"/>
</dbReference>
<evidence type="ECO:0000313" key="2">
    <source>
        <dbReference type="Proteomes" id="UP000000305"/>
    </source>
</evidence>
<name>E9HKW7_DAPPU</name>
<dbReference type="KEGG" id="dpx:DAPPUDRAFT_261363"/>
<dbReference type="AlphaFoldDB" id="E9HKW7"/>
<reference evidence="1 2" key="1">
    <citation type="journal article" date="2011" name="Science">
        <title>The ecoresponsive genome of Daphnia pulex.</title>
        <authorList>
            <person name="Colbourne J.K."/>
            <person name="Pfrender M.E."/>
            <person name="Gilbert D."/>
            <person name="Thomas W.K."/>
            <person name="Tucker A."/>
            <person name="Oakley T.H."/>
            <person name="Tokishita S."/>
            <person name="Aerts A."/>
            <person name="Arnold G.J."/>
            <person name="Basu M.K."/>
            <person name="Bauer D.J."/>
            <person name="Caceres C.E."/>
            <person name="Carmel L."/>
            <person name="Casola C."/>
            <person name="Choi J.H."/>
            <person name="Detter J.C."/>
            <person name="Dong Q."/>
            <person name="Dusheyko S."/>
            <person name="Eads B.D."/>
            <person name="Frohlich T."/>
            <person name="Geiler-Samerotte K.A."/>
            <person name="Gerlach D."/>
            <person name="Hatcher P."/>
            <person name="Jogdeo S."/>
            <person name="Krijgsveld J."/>
            <person name="Kriventseva E.V."/>
            <person name="Kultz D."/>
            <person name="Laforsch C."/>
            <person name="Lindquist E."/>
            <person name="Lopez J."/>
            <person name="Manak J.R."/>
            <person name="Muller J."/>
            <person name="Pangilinan J."/>
            <person name="Patwardhan R.P."/>
            <person name="Pitluck S."/>
            <person name="Pritham E.J."/>
            <person name="Rechtsteiner A."/>
            <person name="Rho M."/>
            <person name="Rogozin I.B."/>
            <person name="Sakarya O."/>
            <person name="Salamov A."/>
            <person name="Schaack S."/>
            <person name="Shapiro H."/>
            <person name="Shiga Y."/>
            <person name="Skalitzky C."/>
            <person name="Smith Z."/>
            <person name="Souvorov A."/>
            <person name="Sung W."/>
            <person name="Tang Z."/>
            <person name="Tsuchiya D."/>
            <person name="Tu H."/>
            <person name="Vos H."/>
            <person name="Wang M."/>
            <person name="Wolf Y.I."/>
            <person name="Yamagata H."/>
            <person name="Yamada T."/>
            <person name="Ye Y."/>
            <person name="Shaw J.R."/>
            <person name="Andrews J."/>
            <person name="Crease T.J."/>
            <person name="Tang H."/>
            <person name="Lucas S.M."/>
            <person name="Robertson H.M."/>
            <person name="Bork P."/>
            <person name="Koonin E.V."/>
            <person name="Zdobnov E.M."/>
            <person name="Grigoriev I.V."/>
            <person name="Lynch M."/>
            <person name="Boore J.L."/>
        </authorList>
    </citation>
    <scope>NUCLEOTIDE SEQUENCE [LARGE SCALE GENOMIC DNA]</scope>
</reference>
<dbReference type="HOGENOM" id="CLU_3070776_0_0_1"/>
<dbReference type="InParanoid" id="E9HKW7"/>
<accession>E9HKW7</accession>